<dbReference type="RefSeq" id="XP_019035711.1">
    <property type="nucleotide sequence ID" value="XM_019172769.1"/>
</dbReference>
<feature type="region of interest" description="Disordered" evidence="1">
    <location>
        <begin position="359"/>
        <end position="458"/>
    </location>
</feature>
<keyword evidence="3" id="KW-1185">Reference proteome</keyword>
<dbReference type="Pfam" id="PF11969">
    <property type="entry name" value="DcpS_C"/>
    <property type="match status" value="1"/>
</dbReference>
<dbReference type="EMBL" id="AWGH01000001">
    <property type="protein sequence ID" value="ODO08856.1"/>
    <property type="molecule type" value="Genomic_DNA"/>
</dbReference>
<reference evidence="2 3" key="1">
    <citation type="submission" date="2016-06" db="EMBL/GenBank/DDBJ databases">
        <title>Evolution of pathogenesis and genome organization in the Tremellales.</title>
        <authorList>
            <person name="Cuomo C."/>
            <person name="Litvintseva A."/>
            <person name="Heitman J."/>
            <person name="Chen Y."/>
            <person name="Sun S."/>
            <person name="Springer D."/>
            <person name="Dromer F."/>
            <person name="Young S."/>
            <person name="Zeng Q."/>
            <person name="Chapman S."/>
            <person name="Gujja S."/>
            <person name="Saif S."/>
            <person name="Birren B."/>
        </authorList>
    </citation>
    <scope>NUCLEOTIDE SEQUENCE [LARGE SCALE GENOMIC DNA]</scope>
    <source>
        <strain evidence="2 3">CBS 7118</strain>
    </source>
</reference>
<feature type="compositionally biased region" description="Polar residues" evidence="1">
    <location>
        <begin position="413"/>
        <end position="425"/>
    </location>
</feature>
<dbReference type="SUPFAM" id="SSF54197">
    <property type="entry name" value="HIT-like"/>
    <property type="match status" value="1"/>
</dbReference>
<dbReference type="AlphaFoldDB" id="A0A1E3K7F6"/>
<accession>A0A1E3K7F6</accession>
<feature type="compositionally biased region" description="Polar residues" evidence="1">
    <location>
        <begin position="118"/>
        <end position="141"/>
    </location>
</feature>
<protein>
    <recommendedName>
        <fullName evidence="4">HIT domain-containing protein</fullName>
    </recommendedName>
</protein>
<sequence length="458" mass="49229">MGDQPPALPPTPASGQTTFDARLAYIQSSSSQVPTRQNSYNYPTHLNPSHARTQGPSQGPSRRPSLEGRPGHATHPSMSNAPLLNGNAPSALAHPGCVLCGLVRSCGSNPPSPILSPQHDTSFMASSSQTPTTAGSFSQSPYPLPFDRGGASSPSPDGRRTGNRVGGRDIVYGDKDITIYKAEGKERLCQDGRHLIIVVNEHLQSVYEFGASDIPLLSHIIDTAVQILNSAASASLDDEERGKEKDKVQVGFVGSLMKDPQSPYAHLHAHAYLPPIDTKLAGSTLWRRNVVFGSLNWWSVEDLRAEIREATSNNRVKTGYQHREAPINQVPDAGSTVRSWSTLYDGTVLTTKQAPIYSNESDYHDAPSPLLAPGPLHRPPSRSQSRSPGASSSKSPPPRPSSYPMTNMAGGSDVSSRTVTPSSARGSGDVRRHGKGKASEDFENVEMEDSRRSREGFV</sequence>
<dbReference type="OrthoDB" id="3361363at2759"/>
<feature type="compositionally biased region" description="Low complexity" evidence="1">
    <location>
        <begin position="381"/>
        <end position="394"/>
    </location>
</feature>
<evidence type="ECO:0008006" key="4">
    <source>
        <dbReference type="Google" id="ProtNLM"/>
    </source>
</evidence>
<feature type="compositionally biased region" description="Polar residues" evidence="1">
    <location>
        <begin position="27"/>
        <end position="60"/>
    </location>
</feature>
<dbReference type="Proteomes" id="UP000094819">
    <property type="component" value="Unassembled WGS sequence"/>
</dbReference>
<dbReference type="InterPro" id="IPR036265">
    <property type="entry name" value="HIT-like_sf"/>
</dbReference>
<dbReference type="GeneID" id="30189803"/>
<feature type="compositionally biased region" description="Basic and acidic residues" evidence="1">
    <location>
        <begin position="448"/>
        <end position="458"/>
    </location>
</feature>
<proteinExistence type="predicted"/>
<feature type="region of interest" description="Disordered" evidence="1">
    <location>
        <begin position="113"/>
        <end position="167"/>
    </location>
</feature>
<name>A0A1E3K7F6_9TREE</name>
<evidence type="ECO:0000313" key="3">
    <source>
        <dbReference type="Proteomes" id="UP000094819"/>
    </source>
</evidence>
<evidence type="ECO:0000313" key="2">
    <source>
        <dbReference type="EMBL" id="ODO08856.1"/>
    </source>
</evidence>
<feature type="region of interest" description="Disordered" evidence="1">
    <location>
        <begin position="27"/>
        <end position="86"/>
    </location>
</feature>
<gene>
    <name evidence="2" type="ORF">L198_00590</name>
</gene>
<organism evidence="2 3">
    <name type="scientific">Cryptococcus wingfieldii CBS 7118</name>
    <dbReference type="NCBI Taxonomy" id="1295528"/>
    <lineage>
        <taxon>Eukaryota</taxon>
        <taxon>Fungi</taxon>
        <taxon>Dikarya</taxon>
        <taxon>Basidiomycota</taxon>
        <taxon>Agaricomycotina</taxon>
        <taxon>Tremellomycetes</taxon>
        <taxon>Tremellales</taxon>
        <taxon>Cryptococcaceae</taxon>
        <taxon>Cryptococcus</taxon>
    </lineage>
</organism>
<evidence type="ECO:0000256" key="1">
    <source>
        <dbReference type="SAM" id="MobiDB-lite"/>
    </source>
</evidence>
<comment type="caution">
    <text evidence="2">The sequence shown here is derived from an EMBL/GenBank/DDBJ whole genome shotgun (WGS) entry which is preliminary data.</text>
</comment>